<sequence>MTIDPSSSITYLRFGCPFIWVWHHHVQYEPLAEKIVSVHAILRVYFKLIGEYFIALIVETMLRFQLSSDVSANPIGYAQITAHGSGNPT</sequence>
<gene>
    <name evidence="1" type="ORF">CLUMA_CG018575</name>
</gene>
<reference evidence="1 2" key="1">
    <citation type="submission" date="2015-04" db="EMBL/GenBank/DDBJ databases">
        <authorList>
            <person name="Syromyatnikov M.Y."/>
            <person name="Popov V.N."/>
        </authorList>
    </citation>
    <scope>NUCLEOTIDE SEQUENCE [LARGE SCALE GENOMIC DNA]</scope>
</reference>
<keyword evidence="2" id="KW-1185">Reference proteome</keyword>
<name>A0A1J1J397_9DIPT</name>
<evidence type="ECO:0000313" key="1">
    <source>
        <dbReference type="EMBL" id="CRL05361.1"/>
    </source>
</evidence>
<dbReference type="EMBL" id="CVRI01000064">
    <property type="protein sequence ID" value="CRL05361.1"/>
    <property type="molecule type" value="Genomic_DNA"/>
</dbReference>
<organism evidence="1 2">
    <name type="scientific">Clunio marinus</name>
    <dbReference type="NCBI Taxonomy" id="568069"/>
    <lineage>
        <taxon>Eukaryota</taxon>
        <taxon>Metazoa</taxon>
        <taxon>Ecdysozoa</taxon>
        <taxon>Arthropoda</taxon>
        <taxon>Hexapoda</taxon>
        <taxon>Insecta</taxon>
        <taxon>Pterygota</taxon>
        <taxon>Neoptera</taxon>
        <taxon>Endopterygota</taxon>
        <taxon>Diptera</taxon>
        <taxon>Nematocera</taxon>
        <taxon>Chironomoidea</taxon>
        <taxon>Chironomidae</taxon>
        <taxon>Clunio</taxon>
    </lineage>
</organism>
<dbReference type="AlphaFoldDB" id="A0A1J1J397"/>
<evidence type="ECO:0000313" key="2">
    <source>
        <dbReference type="Proteomes" id="UP000183832"/>
    </source>
</evidence>
<accession>A0A1J1J397</accession>
<protein>
    <submittedName>
        <fullName evidence="1">CLUMA_CG018575, isoform A</fullName>
    </submittedName>
</protein>
<proteinExistence type="predicted"/>
<dbReference type="Proteomes" id="UP000183832">
    <property type="component" value="Unassembled WGS sequence"/>
</dbReference>